<evidence type="ECO:0000256" key="1">
    <source>
        <dbReference type="ARBA" id="ARBA00023002"/>
    </source>
</evidence>
<dbReference type="InterPro" id="IPR002938">
    <property type="entry name" value="FAD-bd"/>
</dbReference>
<dbReference type="InterPro" id="IPR050631">
    <property type="entry name" value="PheA/TfdB_FAD_monoxygenase"/>
</dbReference>
<sequence>MDDTGTARPGTIRTTACVVGGGPAGMVLGLLLARGGVEVTVLEKHADFLRDFRGDTVHPPTLDLLDDLGLGPAFRALPHRLVEQVQVPYRGGALRVANLKALRGPNNHIAMVPQWDLLDLLAGAAAKEPTFSLRRNTEAVGLRWSGRKVTGVDYRTADGGTGSVEADLVIACDGRGSRLRAEAHLVPKSFTTPMDVWWFRVPRADSDPEGIVPVLSKRRASVLIDRGDYWQVATLIAKGSDPVARTGPVTDLMRDMAATQPWLADRLDAVGSWDEVKTLDVKLDRLTRWHVDGLLCLGDAAHAMSPAGGVGINLAVQDAIAAAAVLAGPLRAGTVSTSDLARVRRRRLLPTVLVQTMQRVIHEKALRPALAGEVDIAGSSKPPLPLRVMARVPLLQWLPAQLVGRGVITESTPDFARRPPA</sequence>
<name>A0A9W6QS51_9PSEU</name>
<proteinExistence type="predicted"/>
<dbReference type="PRINTS" id="PR00420">
    <property type="entry name" value="RNGMNOXGNASE"/>
</dbReference>
<dbReference type="EMBL" id="BSSD01000009">
    <property type="protein sequence ID" value="GLW94602.1"/>
    <property type="molecule type" value="Genomic_DNA"/>
</dbReference>
<reference evidence="3" key="1">
    <citation type="submission" date="2023-02" db="EMBL/GenBank/DDBJ databases">
        <title>Actinokineospora globicatena NBRC 15670.</title>
        <authorList>
            <person name="Ichikawa N."/>
            <person name="Sato H."/>
            <person name="Tonouchi N."/>
        </authorList>
    </citation>
    <scope>NUCLEOTIDE SEQUENCE</scope>
    <source>
        <strain evidence="3">NBRC 15670</strain>
    </source>
</reference>
<evidence type="ECO:0000313" key="3">
    <source>
        <dbReference type="EMBL" id="GLW94602.1"/>
    </source>
</evidence>
<dbReference type="PANTHER" id="PTHR43476:SF5">
    <property type="entry name" value="FAD-DEPENDENT MONOOXYGENASE"/>
    <property type="match status" value="1"/>
</dbReference>
<dbReference type="AlphaFoldDB" id="A0A9W6QS51"/>
<dbReference type="PANTHER" id="PTHR43476">
    <property type="entry name" value="3-(3-HYDROXY-PHENYL)PROPIONATE/3-HYDROXYCINNAMIC ACID HYDROXYLASE"/>
    <property type="match status" value="1"/>
</dbReference>
<comment type="caution">
    <text evidence="3">The sequence shown here is derived from an EMBL/GenBank/DDBJ whole genome shotgun (WGS) entry which is preliminary data.</text>
</comment>
<dbReference type="Pfam" id="PF01494">
    <property type="entry name" value="FAD_binding_3"/>
    <property type="match status" value="1"/>
</dbReference>
<gene>
    <name evidence="3" type="ORF">Aglo03_54180</name>
</gene>
<keyword evidence="1" id="KW-0560">Oxidoreductase</keyword>
<dbReference type="SUPFAM" id="SSF51905">
    <property type="entry name" value="FAD/NAD(P)-binding domain"/>
    <property type="match status" value="1"/>
</dbReference>
<feature type="domain" description="FAD-binding" evidence="2">
    <location>
        <begin position="14"/>
        <end position="336"/>
    </location>
</feature>
<accession>A0A9W6QS51</accession>
<dbReference type="NCBIfam" id="NF004834">
    <property type="entry name" value="PRK06185.1-3"/>
    <property type="match status" value="1"/>
</dbReference>
<dbReference type="GO" id="GO:0071949">
    <property type="term" value="F:FAD binding"/>
    <property type="evidence" value="ECO:0007669"/>
    <property type="project" value="InterPro"/>
</dbReference>
<keyword evidence="4" id="KW-1185">Reference proteome</keyword>
<dbReference type="InterPro" id="IPR036188">
    <property type="entry name" value="FAD/NAD-bd_sf"/>
</dbReference>
<dbReference type="Gene3D" id="3.50.50.60">
    <property type="entry name" value="FAD/NAD(P)-binding domain"/>
    <property type="match status" value="2"/>
</dbReference>
<organism evidence="3 4">
    <name type="scientific">Actinokineospora globicatena</name>
    <dbReference type="NCBI Taxonomy" id="103729"/>
    <lineage>
        <taxon>Bacteria</taxon>
        <taxon>Bacillati</taxon>
        <taxon>Actinomycetota</taxon>
        <taxon>Actinomycetes</taxon>
        <taxon>Pseudonocardiales</taxon>
        <taxon>Pseudonocardiaceae</taxon>
        <taxon>Actinokineospora</taxon>
    </lineage>
</organism>
<protein>
    <submittedName>
        <fullName evidence="3">Monooxygenase, FAD-binding protein</fullName>
    </submittedName>
</protein>
<dbReference type="RefSeq" id="WP_285612633.1">
    <property type="nucleotide sequence ID" value="NZ_BSSD01000009.1"/>
</dbReference>
<dbReference type="Proteomes" id="UP001165042">
    <property type="component" value="Unassembled WGS sequence"/>
</dbReference>
<dbReference type="NCBIfam" id="NF004833">
    <property type="entry name" value="PRK06185.1-1"/>
    <property type="match status" value="1"/>
</dbReference>
<evidence type="ECO:0000259" key="2">
    <source>
        <dbReference type="Pfam" id="PF01494"/>
    </source>
</evidence>
<keyword evidence="3" id="KW-0503">Monooxygenase</keyword>
<evidence type="ECO:0000313" key="4">
    <source>
        <dbReference type="Proteomes" id="UP001165042"/>
    </source>
</evidence>
<dbReference type="GO" id="GO:0004497">
    <property type="term" value="F:monooxygenase activity"/>
    <property type="evidence" value="ECO:0007669"/>
    <property type="project" value="UniProtKB-KW"/>
</dbReference>